<evidence type="ECO:0000256" key="1">
    <source>
        <dbReference type="ARBA" id="ARBA00001927"/>
    </source>
</evidence>
<keyword evidence="5" id="KW-0408">Iron</keyword>
<evidence type="ECO:0000256" key="5">
    <source>
        <dbReference type="ARBA" id="ARBA00023004"/>
    </source>
</evidence>
<keyword evidence="10" id="KW-1185">Reference proteome</keyword>
<sequence>MRVVADREICMAAGMCVMTADAFFDQDADGIVLLASDEVPAGPHTDLARRVQNAVKLCPSGALRLLDSTSNIHQS</sequence>
<evidence type="ECO:0000256" key="6">
    <source>
        <dbReference type="ARBA" id="ARBA00023014"/>
    </source>
</evidence>
<dbReference type="AlphaFoldDB" id="A0A1X2CZT9"/>
<dbReference type="OrthoDB" id="9803319at2"/>
<dbReference type="RefSeq" id="WP_085250250.1">
    <property type="nucleotide sequence ID" value="NZ_CAJMWJ010000001.1"/>
</dbReference>
<dbReference type="EMBL" id="LQPQ01000061">
    <property type="protein sequence ID" value="ORW81284.1"/>
    <property type="molecule type" value="Genomic_DNA"/>
</dbReference>
<comment type="caution">
    <text evidence="9">The sequence shown here is derived from an EMBL/GenBank/DDBJ whole genome shotgun (WGS) entry which is preliminary data.</text>
</comment>
<dbReference type="STRING" id="486698.AWC22_17390"/>
<proteinExistence type="predicted"/>
<evidence type="ECO:0000256" key="3">
    <source>
        <dbReference type="ARBA" id="ARBA00022723"/>
    </source>
</evidence>
<dbReference type="GO" id="GO:0051538">
    <property type="term" value="F:3 iron, 4 sulfur cluster binding"/>
    <property type="evidence" value="ECO:0007669"/>
    <property type="project" value="UniProtKB-KW"/>
</dbReference>
<dbReference type="Proteomes" id="UP000193087">
    <property type="component" value="Unassembled WGS sequence"/>
</dbReference>
<dbReference type="PANTHER" id="PTHR36923">
    <property type="entry name" value="FERREDOXIN"/>
    <property type="match status" value="1"/>
</dbReference>
<keyword evidence="7" id="KW-0003">3Fe-4S</keyword>
<name>A0A1X2CZT9_9MYCO</name>
<evidence type="ECO:0000259" key="8">
    <source>
        <dbReference type="Pfam" id="PF06902"/>
    </source>
</evidence>
<keyword evidence="3" id="KW-0479">Metal-binding</keyword>
<evidence type="ECO:0000313" key="9">
    <source>
        <dbReference type="EMBL" id="ORW81284.1"/>
    </source>
</evidence>
<dbReference type="Gene3D" id="3.30.70.20">
    <property type="match status" value="1"/>
</dbReference>
<dbReference type="SUPFAM" id="SSF54862">
    <property type="entry name" value="4Fe-4S ferredoxins"/>
    <property type="match status" value="1"/>
</dbReference>
<keyword evidence="6" id="KW-0411">Iron-sulfur</keyword>
<evidence type="ECO:0000256" key="7">
    <source>
        <dbReference type="ARBA" id="ARBA00023291"/>
    </source>
</evidence>
<reference evidence="9 10" key="1">
    <citation type="submission" date="2016-01" db="EMBL/GenBank/DDBJ databases">
        <title>The new phylogeny of the genus Mycobacterium.</title>
        <authorList>
            <person name="Tarcisio F."/>
            <person name="Conor M."/>
            <person name="Antonella G."/>
            <person name="Elisabetta G."/>
            <person name="Giulia F.S."/>
            <person name="Sara T."/>
            <person name="Anna F."/>
            <person name="Clotilde B."/>
            <person name="Roberto B."/>
            <person name="Veronica D.S."/>
            <person name="Fabio R."/>
            <person name="Monica P."/>
            <person name="Olivier J."/>
            <person name="Enrico T."/>
            <person name="Nicola S."/>
        </authorList>
    </citation>
    <scope>NUCLEOTIDE SEQUENCE [LARGE SCALE GENOMIC DNA]</scope>
    <source>
        <strain evidence="9 10">DSM 45176</strain>
    </source>
</reference>
<dbReference type="GeneID" id="93495066"/>
<dbReference type="Pfam" id="PF06902">
    <property type="entry name" value="Fer4_19"/>
    <property type="match status" value="1"/>
</dbReference>
<organism evidence="9 10">
    <name type="scientific">Mycobacterium riyadhense</name>
    <dbReference type="NCBI Taxonomy" id="486698"/>
    <lineage>
        <taxon>Bacteria</taxon>
        <taxon>Bacillati</taxon>
        <taxon>Actinomycetota</taxon>
        <taxon>Actinomycetes</taxon>
        <taxon>Mycobacteriales</taxon>
        <taxon>Mycobacteriaceae</taxon>
        <taxon>Mycobacterium</taxon>
    </lineage>
</organism>
<evidence type="ECO:0000256" key="2">
    <source>
        <dbReference type="ARBA" id="ARBA00022448"/>
    </source>
</evidence>
<protein>
    <submittedName>
        <fullName evidence="9">Ferredoxin</fullName>
    </submittedName>
</protein>
<feature type="domain" description="Divergent 4Fe-4S mono-cluster" evidence="8">
    <location>
        <begin position="1"/>
        <end position="67"/>
    </location>
</feature>
<keyword evidence="2" id="KW-0813">Transport</keyword>
<dbReference type="GO" id="GO:0046872">
    <property type="term" value="F:metal ion binding"/>
    <property type="evidence" value="ECO:0007669"/>
    <property type="project" value="UniProtKB-KW"/>
</dbReference>
<gene>
    <name evidence="9" type="ORF">AWC22_17390</name>
</gene>
<evidence type="ECO:0000313" key="10">
    <source>
        <dbReference type="Proteomes" id="UP000193087"/>
    </source>
</evidence>
<comment type="cofactor">
    <cofactor evidence="1">
        <name>[3Fe-4S] cluster</name>
        <dbReference type="ChEBI" id="CHEBI:21137"/>
    </cofactor>
</comment>
<accession>A0A1X2CZT9</accession>
<dbReference type="InterPro" id="IPR010693">
    <property type="entry name" value="Divergent_4Fe-4S_mono-cluster"/>
</dbReference>
<keyword evidence="4" id="KW-0249">Electron transport</keyword>
<evidence type="ECO:0000256" key="4">
    <source>
        <dbReference type="ARBA" id="ARBA00022982"/>
    </source>
</evidence>
<dbReference type="PANTHER" id="PTHR36923:SF3">
    <property type="entry name" value="FERREDOXIN"/>
    <property type="match status" value="1"/>
</dbReference>
<dbReference type="InterPro" id="IPR051269">
    <property type="entry name" value="Fe-S_cluster_ET"/>
</dbReference>